<evidence type="ECO:0000313" key="7">
    <source>
        <dbReference type="EMBL" id="PVY77575.1"/>
    </source>
</evidence>
<proteinExistence type="inferred from homology"/>
<dbReference type="GO" id="GO:0016836">
    <property type="term" value="F:hydro-lyase activity"/>
    <property type="evidence" value="ECO:0007669"/>
    <property type="project" value="TreeGrafter"/>
</dbReference>
<dbReference type="GO" id="GO:0006631">
    <property type="term" value="P:fatty acid metabolic process"/>
    <property type="evidence" value="ECO:0007669"/>
    <property type="project" value="UniProtKB-KW"/>
</dbReference>
<evidence type="ECO:0000256" key="6">
    <source>
        <dbReference type="ARBA" id="ARBA00040545"/>
    </source>
</evidence>
<dbReference type="NCBIfam" id="NF006008">
    <property type="entry name" value="PRK08139.1"/>
    <property type="match status" value="1"/>
</dbReference>
<evidence type="ECO:0000256" key="1">
    <source>
        <dbReference type="ARBA" id="ARBA00005254"/>
    </source>
</evidence>
<dbReference type="RefSeq" id="WP_207775126.1">
    <property type="nucleotide sequence ID" value="NZ_QEKQ01000003.1"/>
</dbReference>
<evidence type="ECO:0000256" key="5">
    <source>
        <dbReference type="ARBA" id="ARBA00037410"/>
    </source>
</evidence>
<reference evidence="7 8" key="1">
    <citation type="submission" date="2018-04" db="EMBL/GenBank/DDBJ databases">
        <title>Genomic Encyclopedia of Type Strains, Phase IV (KMG-IV): sequencing the most valuable type-strain genomes for metagenomic binning, comparative biology and taxonomic classification.</title>
        <authorList>
            <person name="Goeker M."/>
        </authorList>
    </citation>
    <scope>NUCLEOTIDE SEQUENCE [LARGE SCALE GENOMIC DNA]</scope>
    <source>
        <strain evidence="7 8">DSM 28688</strain>
    </source>
</reference>
<comment type="similarity">
    <text evidence="1">Belongs to the enoyl-CoA hydratase/isomerase family.</text>
</comment>
<keyword evidence="3" id="KW-0809">Transit peptide</keyword>
<evidence type="ECO:0000256" key="2">
    <source>
        <dbReference type="ARBA" id="ARBA00022832"/>
    </source>
</evidence>
<dbReference type="PANTHER" id="PTHR43602:SF1">
    <property type="entry name" value="ENOYL-COA HYDRATASE DOMAIN-CONTAINING PROTEIN 3, MITOCHONDRIAL"/>
    <property type="match status" value="1"/>
</dbReference>
<dbReference type="InterPro" id="IPR014748">
    <property type="entry name" value="Enoyl-CoA_hydra_C"/>
</dbReference>
<evidence type="ECO:0000256" key="3">
    <source>
        <dbReference type="ARBA" id="ARBA00022946"/>
    </source>
</evidence>
<accession>A0A2U1CYI8</accession>
<dbReference type="Pfam" id="PF00378">
    <property type="entry name" value="ECH_1"/>
    <property type="match status" value="1"/>
</dbReference>
<dbReference type="Proteomes" id="UP000245887">
    <property type="component" value="Unassembled WGS sequence"/>
</dbReference>
<name>A0A2U1CYI8_9GAMM</name>
<dbReference type="Gene3D" id="3.90.226.10">
    <property type="entry name" value="2-enoyl-CoA Hydratase, Chain A, domain 1"/>
    <property type="match status" value="1"/>
</dbReference>
<sequence>MRHTEEALESGDLLLVEQVEDGVLRLTLNDQTRRNALSDDMMRCLREALDQAASDTDVRVIVLAANGPAFCSGHDLKEITRARQSPDRGRAFFENTMASCSGLMQAIVNNPKPVIAEVGGVATAAGCQLVASCDLAYASPAARFATPGVHIGLFCSTPMVALSRNVSNKAAMEMLLTGELIDAEQAAGIGLINRVVSEEELAAYTAGIALTVASKSSMTLETGKKAFYRQREMPLAEAYEYTSTIMVENLLKRDAEEGINAFIEKRPPQWSDD</sequence>
<dbReference type="InterPro" id="IPR052377">
    <property type="entry name" value="Mitochondrial_ECH-domain"/>
</dbReference>
<dbReference type="AlphaFoldDB" id="A0A2U1CYI8"/>
<dbReference type="Gene3D" id="1.10.12.10">
    <property type="entry name" value="Lyase 2-enoyl-coa Hydratase, Chain A, domain 2"/>
    <property type="match status" value="1"/>
</dbReference>
<evidence type="ECO:0000313" key="8">
    <source>
        <dbReference type="Proteomes" id="UP000245887"/>
    </source>
</evidence>
<organism evidence="7 8">
    <name type="scientific">Tamilnaduibacter salinus</name>
    <dbReference type="NCBI Taxonomy" id="1484056"/>
    <lineage>
        <taxon>Bacteria</taxon>
        <taxon>Pseudomonadati</taxon>
        <taxon>Pseudomonadota</taxon>
        <taxon>Gammaproteobacteria</taxon>
        <taxon>Pseudomonadales</taxon>
        <taxon>Marinobacteraceae</taxon>
        <taxon>Tamilnaduibacter</taxon>
    </lineage>
</organism>
<comment type="function">
    <text evidence="5">May play a role in fatty acid biosynthesis and insulin sensitivity.</text>
</comment>
<dbReference type="PANTHER" id="PTHR43602">
    <property type="match status" value="1"/>
</dbReference>
<evidence type="ECO:0000256" key="4">
    <source>
        <dbReference type="ARBA" id="ARBA00023098"/>
    </source>
</evidence>
<dbReference type="InterPro" id="IPR001753">
    <property type="entry name" value="Enoyl-CoA_hydra/iso"/>
</dbReference>
<keyword evidence="2" id="KW-0276">Fatty acid metabolism</keyword>
<dbReference type="CDD" id="cd06558">
    <property type="entry name" value="crotonase-like"/>
    <property type="match status" value="1"/>
</dbReference>
<keyword evidence="4" id="KW-0443">Lipid metabolism</keyword>
<dbReference type="EMBL" id="QEKQ01000003">
    <property type="protein sequence ID" value="PVY77575.1"/>
    <property type="molecule type" value="Genomic_DNA"/>
</dbReference>
<comment type="caution">
    <text evidence="7">The sequence shown here is derived from an EMBL/GenBank/DDBJ whole genome shotgun (WGS) entry which is preliminary data.</text>
</comment>
<protein>
    <recommendedName>
        <fullName evidence="6">Enoyl-CoA hydratase domain-containing protein 3, mitochondrial</fullName>
    </recommendedName>
</protein>
<dbReference type="InterPro" id="IPR029045">
    <property type="entry name" value="ClpP/crotonase-like_dom_sf"/>
</dbReference>
<dbReference type="SUPFAM" id="SSF52096">
    <property type="entry name" value="ClpP/crotonase"/>
    <property type="match status" value="1"/>
</dbReference>
<gene>
    <name evidence="7" type="ORF">C8D92_103262</name>
</gene>